<feature type="binding site" evidence="6">
    <location>
        <position position="89"/>
    </location>
    <ligand>
        <name>Zn(2+)</name>
        <dbReference type="ChEBI" id="CHEBI:29105"/>
    </ligand>
</feature>
<dbReference type="PANTHER" id="PTHR20855:SF52">
    <property type="entry name" value="ADIPONECTIN RECEPTOR PROTEIN"/>
    <property type="match status" value="1"/>
</dbReference>
<evidence type="ECO:0000256" key="4">
    <source>
        <dbReference type="ARBA" id="ARBA00022989"/>
    </source>
</evidence>
<dbReference type="AlphaFoldDB" id="A0A6A6HRB4"/>
<feature type="transmembrane region" description="Helical" evidence="7">
    <location>
        <begin position="103"/>
        <end position="124"/>
    </location>
</feature>
<evidence type="ECO:0000256" key="3">
    <source>
        <dbReference type="ARBA" id="ARBA00022692"/>
    </source>
</evidence>
<evidence type="ECO:0000313" key="9">
    <source>
        <dbReference type="Proteomes" id="UP000800094"/>
    </source>
</evidence>
<dbReference type="Proteomes" id="UP000800094">
    <property type="component" value="Unassembled WGS sequence"/>
</dbReference>
<keyword evidence="9" id="KW-1185">Reference proteome</keyword>
<dbReference type="Pfam" id="PF03006">
    <property type="entry name" value="HlyIII"/>
    <property type="match status" value="1"/>
</dbReference>
<protein>
    <recommendedName>
        <fullName evidence="10">Hly-III related protein</fullName>
    </recommendedName>
</protein>
<proteinExistence type="inferred from homology"/>
<keyword evidence="4 7" id="KW-1133">Transmembrane helix</keyword>
<evidence type="ECO:0000313" key="8">
    <source>
        <dbReference type="EMBL" id="KAF2240348.1"/>
    </source>
</evidence>
<keyword evidence="5 7" id="KW-0472">Membrane</keyword>
<dbReference type="EMBL" id="ML987219">
    <property type="protein sequence ID" value="KAF2240348.1"/>
    <property type="molecule type" value="Genomic_DNA"/>
</dbReference>
<dbReference type="PANTHER" id="PTHR20855">
    <property type="entry name" value="ADIPOR/PROGESTIN RECEPTOR-RELATED"/>
    <property type="match status" value="1"/>
</dbReference>
<dbReference type="GO" id="GO:0038023">
    <property type="term" value="F:signaling receptor activity"/>
    <property type="evidence" value="ECO:0007669"/>
    <property type="project" value="TreeGrafter"/>
</dbReference>
<evidence type="ECO:0000256" key="2">
    <source>
        <dbReference type="ARBA" id="ARBA00007018"/>
    </source>
</evidence>
<evidence type="ECO:0000256" key="6">
    <source>
        <dbReference type="PIRSR" id="PIRSR604254-1"/>
    </source>
</evidence>
<organism evidence="8 9">
    <name type="scientific">Trematosphaeria pertusa</name>
    <dbReference type="NCBI Taxonomy" id="390896"/>
    <lineage>
        <taxon>Eukaryota</taxon>
        <taxon>Fungi</taxon>
        <taxon>Dikarya</taxon>
        <taxon>Ascomycota</taxon>
        <taxon>Pezizomycotina</taxon>
        <taxon>Dothideomycetes</taxon>
        <taxon>Pleosporomycetidae</taxon>
        <taxon>Pleosporales</taxon>
        <taxon>Massarineae</taxon>
        <taxon>Trematosphaeriaceae</taxon>
        <taxon>Trematosphaeria</taxon>
    </lineage>
</organism>
<evidence type="ECO:0000256" key="1">
    <source>
        <dbReference type="ARBA" id="ARBA00004141"/>
    </source>
</evidence>
<dbReference type="GO" id="GO:0016020">
    <property type="term" value="C:membrane"/>
    <property type="evidence" value="ECO:0007669"/>
    <property type="project" value="UniProtKB-SubCell"/>
</dbReference>
<reference evidence="8" key="1">
    <citation type="journal article" date="2020" name="Stud. Mycol.">
        <title>101 Dothideomycetes genomes: a test case for predicting lifestyles and emergence of pathogens.</title>
        <authorList>
            <person name="Haridas S."/>
            <person name="Albert R."/>
            <person name="Binder M."/>
            <person name="Bloem J."/>
            <person name="Labutti K."/>
            <person name="Salamov A."/>
            <person name="Andreopoulos B."/>
            <person name="Baker S."/>
            <person name="Barry K."/>
            <person name="Bills G."/>
            <person name="Bluhm B."/>
            <person name="Cannon C."/>
            <person name="Castanera R."/>
            <person name="Culley D."/>
            <person name="Daum C."/>
            <person name="Ezra D."/>
            <person name="Gonzalez J."/>
            <person name="Henrissat B."/>
            <person name="Kuo A."/>
            <person name="Liang C."/>
            <person name="Lipzen A."/>
            <person name="Lutzoni F."/>
            <person name="Magnuson J."/>
            <person name="Mondo S."/>
            <person name="Nolan M."/>
            <person name="Ohm R."/>
            <person name="Pangilinan J."/>
            <person name="Park H.-J."/>
            <person name="Ramirez L."/>
            <person name="Alfaro M."/>
            <person name="Sun H."/>
            <person name="Tritt A."/>
            <person name="Yoshinaga Y."/>
            <person name="Zwiers L.-H."/>
            <person name="Turgeon B."/>
            <person name="Goodwin S."/>
            <person name="Spatafora J."/>
            <person name="Crous P."/>
            <person name="Grigoriev I."/>
        </authorList>
    </citation>
    <scope>NUCLEOTIDE SEQUENCE</scope>
    <source>
        <strain evidence="8">CBS 122368</strain>
    </source>
</reference>
<dbReference type="InterPro" id="IPR004254">
    <property type="entry name" value="AdipoR/HlyIII-related"/>
</dbReference>
<dbReference type="OrthoDB" id="529367at2759"/>
<dbReference type="GeneID" id="54577854"/>
<evidence type="ECO:0008006" key="10">
    <source>
        <dbReference type="Google" id="ProtNLM"/>
    </source>
</evidence>
<dbReference type="RefSeq" id="XP_033675352.1">
    <property type="nucleotide sequence ID" value="XM_033824524.1"/>
</dbReference>
<dbReference type="GO" id="GO:0046872">
    <property type="term" value="F:metal ion binding"/>
    <property type="evidence" value="ECO:0007669"/>
    <property type="project" value="UniProtKB-KW"/>
</dbReference>
<feature type="transmembrane region" description="Helical" evidence="7">
    <location>
        <begin position="70"/>
        <end position="91"/>
    </location>
</feature>
<keyword evidence="6" id="KW-0862">Zinc</keyword>
<feature type="transmembrane region" description="Helical" evidence="7">
    <location>
        <begin position="133"/>
        <end position="150"/>
    </location>
</feature>
<gene>
    <name evidence="8" type="ORF">BU26DRAFT_442843</name>
</gene>
<sequence>MPIGRNPRFGALSKRRLQSDSYLDCAKSIGALNDETFNVWSHFIGALLFSASAVRFTLSCPNPLPGDARIILRYLVAATSCFSFSTLYHLFANHAQASLWQRIDHLGIVTVIWASSMSLIIFSFRCEYGTQRAYVAIVTVLAVLSLFRIWRSHPADRWGRIATHIAFGGSATLPAVHLLYRETSEIESSLLRAF</sequence>
<evidence type="ECO:0000256" key="7">
    <source>
        <dbReference type="SAM" id="Phobius"/>
    </source>
</evidence>
<accession>A0A6A6HRB4</accession>
<name>A0A6A6HRB4_9PLEO</name>
<feature type="transmembrane region" description="Helical" evidence="7">
    <location>
        <begin position="39"/>
        <end position="58"/>
    </location>
</feature>
<comment type="similarity">
    <text evidence="2">Belongs to the ADIPOR family.</text>
</comment>
<keyword evidence="6" id="KW-0479">Metal-binding</keyword>
<comment type="subcellular location">
    <subcellularLocation>
        <location evidence="1">Membrane</location>
        <topology evidence="1">Multi-pass membrane protein</topology>
    </subcellularLocation>
</comment>
<keyword evidence="3 7" id="KW-0812">Transmembrane</keyword>
<evidence type="ECO:0000256" key="5">
    <source>
        <dbReference type="ARBA" id="ARBA00023136"/>
    </source>
</evidence>
<dbReference type="GO" id="GO:0006882">
    <property type="term" value="P:intracellular zinc ion homeostasis"/>
    <property type="evidence" value="ECO:0007669"/>
    <property type="project" value="TreeGrafter"/>
</dbReference>